<dbReference type="GO" id="GO:0004252">
    <property type="term" value="F:serine-type endopeptidase activity"/>
    <property type="evidence" value="ECO:0007669"/>
    <property type="project" value="InterPro"/>
</dbReference>
<organism evidence="6">
    <name type="scientific">Darwinula stevensoni</name>
    <dbReference type="NCBI Taxonomy" id="69355"/>
    <lineage>
        <taxon>Eukaryota</taxon>
        <taxon>Metazoa</taxon>
        <taxon>Ecdysozoa</taxon>
        <taxon>Arthropoda</taxon>
        <taxon>Crustacea</taxon>
        <taxon>Oligostraca</taxon>
        <taxon>Ostracoda</taxon>
        <taxon>Podocopa</taxon>
        <taxon>Podocopida</taxon>
        <taxon>Darwinulocopina</taxon>
        <taxon>Darwinuloidea</taxon>
        <taxon>Darwinulidae</taxon>
        <taxon>Darwinula</taxon>
    </lineage>
</organism>
<dbReference type="InterPro" id="IPR043504">
    <property type="entry name" value="Peptidase_S1_PA_chymotrypsin"/>
</dbReference>
<dbReference type="GO" id="GO:0006508">
    <property type="term" value="P:proteolysis"/>
    <property type="evidence" value="ECO:0007669"/>
    <property type="project" value="UniProtKB-KW"/>
</dbReference>
<feature type="region of interest" description="Disordered" evidence="4">
    <location>
        <begin position="47"/>
        <end position="70"/>
    </location>
</feature>
<protein>
    <recommendedName>
        <fullName evidence="5">Peptidase S1 domain-containing protein</fullName>
    </recommendedName>
</protein>
<dbReference type="InterPro" id="IPR018114">
    <property type="entry name" value="TRYPSIN_HIS"/>
</dbReference>
<dbReference type="InterPro" id="IPR009003">
    <property type="entry name" value="Peptidase_S1_PA"/>
</dbReference>
<dbReference type="OrthoDB" id="8440449at2759"/>
<proteinExistence type="inferred from homology"/>
<dbReference type="AlphaFoldDB" id="A0A7R9FRS2"/>
<keyword evidence="3" id="KW-0720">Serine protease</keyword>
<feature type="domain" description="Peptidase S1" evidence="5">
    <location>
        <begin position="79"/>
        <end position="313"/>
    </location>
</feature>
<evidence type="ECO:0000259" key="5">
    <source>
        <dbReference type="PROSITE" id="PS50240"/>
    </source>
</evidence>
<keyword evidence="7" id="KW-1185">Reference proteome</keyword>
<dbReference type="EMBL" id="LR903814">
    <property type="protein sequence ID" value="CAD7252304.1"/>
    <property type="molecule type" value="Genomic_DNA"/>
</dbReference>
<keyword evidence="3" id="KW-0378">Hydrolase</keyword>
<comment type="similarity">
    <text evidence="2">Belongs to the peptidase S1 family. CLIP subfamily.</text>
</comment>
<dbReference type="PROSITE" id="PS00135">
    <property type="entry name" value="TRYPSIN_SER"/>
    <property type="match status" value="1"/>
</dbReference>
<dbReference type="InterPro" id="IPR033116">
    <property type="entry name" value="TRYPSIN_SER"/>
</dbReference>
<reference evidence="6" key="1">
    <citation type="submission" date="2020-11" db="EMBL/GenBank/DDBJ databases">
        <authorList>
            <person name="Tran Van P."/>
        </authorList>
    </citation>
    <scope>NUCLEOTIDE SEQUENCE</scope>
</reference>
<dbReference type="Pfam" id="PF00089">
    <property type="entry name" value="Trypsin"/>
    <property type="match status" value="1"/>
</dbReference>
<dbReference type="PANTHER" id="PTHR24256">
    <property type="entry name" value="TRYPTASE-RELATED"/>
    <property type="match status" value="1"/>
</dbReference>
<evidence type="ECO:0000313" key="6">
    <source>
        <dbReference type="EMBL" id="CAD7252304.1"/>
    </source>
</evidence>
<keyword evidence="3" id="KW-0645">Protease</keyword>
<dbReference type="EMBL" id="CAJPEV010004297">
    <property type="protein sequence ID" value="CAG0901530.1"/>
    <property type="molecule type" value="Genomic_DNA"/>
</dbReference>
<dbReference type="PRINTS" id="PR00722">
    <property type="entry name" value="CHYMOTRYPSIN"/>
</dbReference>
<keyword evidence="1" id="KW-1015">Disulfide bond</keyword>
<dbReference type="InterPro" id="IPR001314">
    <property type="entry name" value="Peptidase_S1A"/>
</dbReference>
<dbReference type="CDD" id="cd00190">
    <property type="entry name" value="Tryp_SPc"/>
    <property type="match status" value="1"/>
</dbReference>
<dbReference type="Gene3D" id="2.40.10.10">
    <property type="entry name" value="Trypsin-like serine proteases"/>
    <property type="match status" value="1"/>
</dbReference>
<dbReference type="SMART" id="SM00020">
    <property type="entry name" value="Tryp_SPc"/>
    <property type="match status" value="1"/>
</dbReference>
<evidence type="ECO:0000256" key="3">
    <source>
        <dbReference type="RuleBase" id="RU363034"/>
    </source>
</evidence>
<dbReference type="PROSITE" id="PS00134">
    <property type="entry name" value="TRYPSIN_HIS"/>
    <property type="match status" value="1"/>
</dbReference>
<evidence type="ECO:0000256" key="2">
    <source>
        <dbReference type="ARBA" id="ARBA00024195"/>
    </source>
</evidence>
<dbReference type="Proteomes" id="UP000677054">
    <property type="component" value="Unassembled WGS sequence"/>
</dbReference>
<dbReference type="PROSITE" id="PS50240">
    <property type="entry name" value="TRYPSIN_DOM"/>
    <property type="match status" value="1"/>
</dbReference>
<dbReference type="SUPFAM" id="SSF50494">
    <property type="entry name" value="Trypsin-like serine proteases"/>
    <property type="match status" value="1"/>
</dbReference>
<dbReference type="InterPro" id="IPR001254">
    <property type="entry name" value="Trypsin_dom"/>
</dbReference>
<name>A0A7R9FRS2_9CRUS</name>
<accession>A0A7R9FRS2</accession>
<dbReference type="InterPro" id="IPR051487">
    <property type="entry name" value="Ser/Thr_Proteases_Immune/Dev"/>
</dbReference>
<evidence type="ECO:0000256" key="4">
    <source>
        <dbReference type="SAM" id="MobiDB-lite"/>
    </source>
</evidence>
<evidence type="ECO:0000256" key="1">
    <source>
        <dbReference type="ARBA" id="ARBA00023157"/>
    </source>
</evidence>
<sequence length="315" mass="35285">MERGMPSERMPYCASSALRPVEIARPFFTSEMHIQTAIRKFGTWGHKKRDREKGSGVVGEEDSNVSDGCGEWSRRQPRIINGSGVQHITSAPWMASIHVQIYGYGFACAATIIHPRFVLTAAHCLFTEQLPNGVAPNVTVYMYDLRRHRGDMRPLFVLHTWGHADYDIALIELAGSVPLSMDDTAPKPWICVPSDDDIDVAKRCRAKVFGWGFTDYSEMVEPEHLRQLDVRILEDGDPGCHVPEDHRGVMCAYGTRRGSGICFGDSGGPLVVYYGRKAYLMGVTSHVRGMCSDAPATFVRVSHFQEYIRNFLLDL</sequence>
<evidence type="ECO:0000313" key="7">
    <source>
        <dbReference type="Proteomes" id="UP000677054"/>
    </source>
</evidence>
<gene>
    <name evidence="6" type="ORF">DSTB1V02_LOCUS12062</name>
</gene>